<dbReference type="EMBL" id="WTYR01000001">
    <property type="protein sequence ID" value="MXP10869.1"/>
    <property type="molecule type" value="Genomic_DNA"/>
</dbReference>
<dbReference type="PANTHER" id="PTHR43792:SF1">
    <property type="entry name" value="N-ACETYLTRANSFERASE DOMAIN-CONTAINING PROTEIN"/>
    <property type="match status" value="1"/>
</dbReference>
<feature type="domain" description="N-acetyltransferase" evidence="1">
    <location>
        <begin position="11"/>
        <end position="185"/>
    </location>
</feature>
<dbReference type="RefSeq" id="WP_160617431.1">
    <property type="nucleotide sequence ID" value="NZ_WTYR01000001.1"/>
</dbReference>
<keyword evidence="3" id="KW-1185">Reference proteome</keyword>
<dbReference type="Gene3D" id="3.40.630.30">
    <property type="match status" value="1"/>
</dbReference>
<evidence type="ECO:0000313" key="3">
    <source>
        <dbReference type="Proteomes" id="UP000429229"/>
    </source>
</evidence>
<proteinExistence type="predicted"/>
<dbReference type="Proteomes" id="UP000429229">
    <property type="component" value="Unassembled WGS sequence"/>
</dbReference>
<name>A0A6I4U433_9SPHN</name>
<sequence>MADFRIETDRLVLRDWRDDADWEAFFRHTNTPDVMTWLGGVLDENGRAAQRARVENCSAANGFCFWLVERQDDGGHLAGEVLGFCGLKRADSPGSTVNGEIEIGWRFRKEAWGRGYAKEAAIAAMSAAFDRFGAKRVVSITVVGNEPSWGLMKRLGMTRRPELDYSDDRYDPPWRDAILYDITRDVWREVDTK</sequence>
<dbReference type="InterPro" id="IPR016181">
    <property type="entry name" value="Acyl_CoA_acyltransferase"/>
</dbReference>
<evidence type="ECO:0000259" key="1">
    <source>
        <dbReference type="PROSITE" id="PS51186"/>
    </source>
</evidence>
<dbReference type="Pfam" id="PF13302">
    <property type="entry name" value="Acetyltransf_3"/>
    <property type="match status" value="1"/>
</dbReference>
<dbReference type="GO" id="GO:0016747">
    <property type="term" value="F:acyltransferase activity, transferring groups other than amino-acyl groups"/>
    <property type="evidence" value="ECO:0007669"/>
    <property type="project" value="InterPro"/>
</dbReference>
<dbReference type="OrthoDB" id="6293260at2"/>
<dbReference type="AlphaFoldDB" id="A0A6I4U433"/>
<organism evidence="2 3">
    <name type="scientific">Alteriqipengyuania halimionae</name>
    <dbReference type="NCBI Taxonomy" id="1926630"/>
    <lineage>
        <taxon>Bacteria</taxon>
        <taxon>Pseudomonadati</taxon>
        <taxon>Pseudomonadota</taxon>
        <taxon>Alphaproteobacteria</taxon>
        <taxon>Sphingomonadales</taxon>
        <taxon>Erythrobacteraceae</taxon>
        <taxon>Alteriqipengyuania</taxon>
    </lineage>
</organism>
<gene>
    <name evidence="2" type="ORF">GRI68_11835</name>
</gene>
<comment type="caution">
    <text evidence="2">The sequence shown here is derived from an EMBL/GenBank/DDBJ whole genome shotgun (WGS) entry which is preliminary data.</text>
</comment>
<dbReference type="PANTHER" id="PTHR43792">
    <property type="entry name" value="GNAT FAMILY, PUTATIVE (AFU_ORTHOLOGUE AFUA_3G00765)-RELATED-RELATED"/>
    <property type="match status" value="1"/>
</dbReference>
<dbReference type="PROSITE" id="PS51186">
    <property type="entry name" value="GNAT"/>
    <property type="match status" value="1"/>
</dbReference>
<dbReference type="SUPFAM" id="SSF55729">
    <property type="entry name" value="Acyl-CoA N-acyltransferases (Nat)"/>
    <property type="match status" value="1"/>
</dbReference>
<protein>
    <submittedName>
        <fullName evidence="2">GNAT family N-acetyltransferase</fullName>
    </submittedName>
</protein>
<evidence type="ECO:0000313" key="2">
    <source>
        <dbReference type="EMBL" id="MXP10869.1"/>
    </source>
</evidence>
<dbReference type="InterPro" id="IPR051531">
    <property type="entry name" value="N-acetyltransferase"/>
</dbReference>
<accession>A0A6I4U433</accession>
<dbReference type="InterPro" id="IPR000182">
    <property type="entry name" value="GNAT_dom"/>
</dbReference>
<reference evidence="2 3" key="1">
    <citation type="submission" date="2019-12" db="EMBL/GenBank/DDBJ databases">
        <title>Genomic-based taxomic classification of the family Erythrobacteraceae.</title>
        <authorList>
            <person name="Xu L."/>
        </authorList>
    </citation>
    <scope>NUCLEOTIDE SEQUENCE [LARGE SCALE GENOMIC DNA]</scope>
    <source>
        <strain evidence="2 3">LMG 29519</strain>
    </source>
</reference>
<keyword evidence="2" id="KW-0808">Transferase</keyword>